<dbReference type="EMBL" id="JABCIY010000205">
    <property type="protein sequence ID" value="KAF7188704.1"/>
    <property type="molecule type" value="Genomic_DNA"/>
</dbReference>
<protein>
    <submittedName>
        <fullName evidence="1">Uncharacterized protein</fullName>
    </submittedName>
</protein>
<proteinExistence type="predicted"/>
<name>A0A8H6RD12_9PEZI</name>
<dbReference type="OrthoDB" id="10445300at2759"/>
<dbReference type="AlphaFoldDB" id="A0A8H6RD12"/>
<accession>A0A8H6RD12</accession>
<keyword evidence="2" id="KW-1185">Reference proteome</keyword>
<evidence type="ECO:0000313" key="1">
    <source>
        <dbReference type="EMBL" id="KAF7188704.1"/>
    </source>
</evidence>
<sequence>MWLRAGYQIQLPEAALCGGIAFNPLLVKKICSLQLAVAKERYQDIYRGPIDLYPDLMFTPGVASCNGMFFTQPPLQVMTTTVYAADRHPGEDESFTGAEKLSDLATEWKNVLAKKGRFKWPIRGWATGLKGQWHRTS</sequence>
<organism evidence="1 2">
    <name type="scientific">Pseudocercospora fuligena</name>
    <dbReference type="NCBI Taxonomy" id="685502"/>
    <lineage>
        <taxon>Eukaryota</taxon>
        <taxon>Fungi</taxon>
        <taxon>Dikarya</taxon>
        <taxon>Ascomycota</taxon>
        <taxon>Pezizomycotina</taxon>
        <taxon>Dothideomycetes</taxon>
        <taxon>Dothideomycetidae</taxon>
        <taxon>Mycosphaerellales</taxon>
        <taxon>Mycosphaerellaceae</taxon>
        <taxon>Pseudocercospora</taxon>
    </lineage>
</organism>
<reference evidence="1" key="1">
    <citation type="submission" date="2020-04" db="EMBL/GenBank/DDBJ databases">
        <title>Draft genome resource of the tomato pathogen Pseudocercospora fuligena.</title>
        <authorList>
            <person name="Zaccaron A."/>
        </authorList>
    </citation>
    <scope>NUCLEOTIDE SEQUENCE</scope>
    <source>
        <strain evidence="1">PF001</strain>
    </source>
</reference>
<dbReference type="Proteomes" id="UP000660729">
    <property type="component" value="Unassembled WGS sequence"/>
</dbReference>
<evidence type="ECO:0000313" key="2">
    <source>
        <dbReference type="Proteomes" id="UP000660729"/>
    </source>
</evidence>
<comment type="caution">
    <text evidence="1">The sequence shown here is derived from an EMBL/GenBank/DDBJ whole genome shotgun (WGS) entry which is preliminary data.</text>
</comment>
<gene>
    <name evidence="1" type="ORF">HII31_09956</name>
</gene>